<dbReference type="AlphaFoldDB" id="A0A829HN76"/>
<evidence type="ECO:0000313" key="2">
    <source>
        <dbReference type="EMBL" id="EPQ20991.1"/>
    </source>
</evidence>
<sequence length="56" mass="5769">MLLVVLASRRLGVSPVARLGILGAPAGLLLAAFSRVVACRPVDGGNMRAVPRFLVA</sequence>
<comment type="caution">
    <text evidence="2">The sequence shown here is derived from an EMBL/GenBank/DDBJ whole genome shotgun (WGS) entry which is preliminary data.</text>
</comment>
<name>A0A829HN76_9MYCO</name>
<gene>
    <name evidence="2" type="ORF">J108_23555</name>
</gene>
<reference evidence="2 3" key="1">
    <citation type="journal article" date="2013" name="Genome Announc.">
        <title>Genome Sequence of an Epidemic Isolate of Mycobacterium abscessus subsp. bolletii from Rio de Janeiro, Brazil.</title>
        <authorList>
            <person name="Davidson R.M."/>
            <person name="Reynolds P.R."/>
            <person name="Farias-Hesson E."/>
            <person name="Duarte R.S."/>
            <person name="Jackson M."/>
            <person name="Strong M."/>
        </authorList>
    </citation>
    <scope>NUCLEOTIDE SEQUENCE [LARGE SCALE GENOMIC DNA]</scope>
    <source>
        <strain evidence="2 3">CRM-0020</strain>
    </source>
</reference>
<keyword evidence="1" id="KW-1133">Transmembrane helix</keyword>
<keyword evidence="1" id="KW-0472">Membrane</keyword>
<feature type="transmembrane region" description="Helical" evidence="1">
    <location>
        <begin position="20"/>
        <end position="38"/>
    </location>
</feature>
<protein>
    <submittedName>
        <fullName evidence="2">Uncharacterized protein</fullName>
    </submittedName>
</protein>
<proteinExistence type="predicted"/>
<dbReference type="Proteomes" id="UP000014969">
    <property type="component" value="Unassembled WGS sequence"/>
</dbReference>
<evidence type="ECO:0000313" key="3">
    <source>
        <dbReference type="Proteomes" id="UP000014969"/>
    </source>
</evidence>
<accession>A0A829HN76</accession>
<keyword evidence="1" id="KW-0812">Transmembrane</keyword>
<organism evidence="2 3">
    <name type="scientific">Mycobacteroides abscessus subsp. bolletii CRM-0020</name>
    <dbReference type="NCBI Taxonomy" id="1306401"/>
    <lineage>
        <taxon>Bacteria</taxon>
        <taxon>Bacillati</taxon>
        <taxon>Actinomycetota</taxon>
        <taxon>Actinomycetes</taxon>
        <taxon>Mycobacteriales</taxon>
        <taxon>Mycobacteriaceae</taxon>
        <taxon>Mycobacteroides</taxon>
        <taxon>Mycobacteroides abscessus</taxon>
    </lineage>
</organism>
<evidence type="ECO:0000256" key="1">
    <source>
        <dbReference type="SAM" id="Phobius"/>
    </source>
</evidence>
<dbReference type="EMBL" id="ATFQ01000040">
    <property type="protein sequence ID" value="EPQ20991.1"/>
    <property type="molecule type" value="Genomic_DNA"/>
</dbReference>